<dbReference type="CDD" id="cd00392">
    <property type="entry name" value="Ribosomal_L13"/>
    <property type="match status" value="1"/>
</dbReference>
<evidence type="ECO:0000313" key="4">
    <source>
        <dbReference type="EMBL" id="VAY88240.1"/>
    </source>
</evidence>
<accession>A0A3B1E5T9</accession>
<name>A0A3B1E5T9_9ZZZZ</name>
<dbReference type="InterPro" id="IPR036899">
    <property type="entry name" value="Ribosomal_uL13_sf"/>
</dbReference>
<evidence type="ECO:0000256" key="3">
    <source>
        <dbReference type="ARBA" id="ARBA00023274"/>
    </source>
</evidence>
<keyword evidence="2 4" id="KW-0689">Ribosomal protein</keyword>
<dbReference type="InterPro" id="IPR005822">
    <property type="entry name" value="Ribosomal_uL13"/>
</dbReference>
<dbReference type="GO" id="GO:0003729">
    <property type="term" value="F:mRNA binding"/>
    <property type="evidence" value="ECO:0007669"/>
    <property type="project" value="TreeGrafter"/>
</dbReference>
<dbReference type="Pfam" id="PF00572">
    <property type="entry name" value="Ribosomal_L13"/>
    <property type="match status" value="1"/>
</dbReference>
<dbReference type="PANTHER" id="PTHR11545:SF2">
    <property type="entry name" value="LARGE RIBOSOMAL SUBUNIT PROTEIN UL13M"/>
    <property type="match status" value="1"/>
</dbReference>
<protein>
    <submittedName>
        <fullName evidence="4">LSU ribosomal protein L13p (L13Ae)</fullName>
    </submittedName>
</protein>
<gene>
    <name evidence="4" type="ORF">MNB_ARC-1_1149</name>
</gene>
<dbReference type="Gene3D" id="3.90.1180.10">
    <property type="entry name" value="Ribosomal protein L13"/>
    <property type="match status" value="1"/>
</dbReference>
<dbReference type="InterPro" id="IPR005823">
    <property type="entry name" value="Ribosomal_uL13_bac-type"/>
</dbReference>
<dbReference type="PANTHER" id="PTHR11545">
    <property type="entry name" value="RIBOSOMAL PROTEIN L13"/>
    <property type="match status" value="1"/>
</dbReference>
<evidence type="ECO:0000256" key="2">
    <source>
        <dbReference type="ARBA" id="ARBA00022980"/>
    </source>
</evidence>
<dbReference type="PIRSF" id="PIRSF002181">
    <property type="entry name" value="Ribosomal_L13"/>
    <property type="match status" value="1"/>
</dbReference>
<dbReference type="AlphaFoldDB" id="A0A3B1E5T9"/>
<dbReference type="GO" id="GO:0006412">
    <property type="term" value="P:translation"/>
    <property type="evidence" value="ECO:0007669"/>
    <property type="project" value="InterPro"/>
</dbReference>
<dbReference type="GO" id="GO:0022625">
    <property type="term" value="C:cytosolic large ribosomal subunit"/>
    <property type="evidence" value="ECO:0007669"/>
    <property type="project" value="TreeGrafter"/>
</dbReference>
<dbReference type="NCBIfam" id="TIGR01066">
    <property type="entry name" value="rplM_bact"/>
    <property type="match status" value="1"/>
</dbReference>
<reference evidence="4" key="1">
    <citation type="submission" date="2018-10" db="EMBL/GenBank/DDBJ databases">
        <authorList>
            <person name="Aoki K."/>
        </authorList>
    </citation>
    <scope>NUCLEOTIDE SEQUENCE</scope>
</reference>
<keyword evidence="3" id="KW-0687">Ribonucleoprotein</keyword>
<comment type="similarity">
    <text evidence="1">Belongs to the universal ribosomal protein uL13 family.</text>
</comment>
<proteinExistence type="inferred from homology"/>
<dbReference type="EMBL" id="UOYO01000048">
    <property type="protein sequence ID" value="VAY88240.1"/>
    <property type="molecule type" value="Genomic_DNA"/>
</dbReference>
<evidence type="ECO:0000256" key="1">
    <source>
        <dbReference type="ARBA" id="ARBA00006227"/>
    </source>
</evidence>
<sequence>MSKFTKMINNTDIHKDWIVIDASGRTFGRIITEIATILRGKNKPYFTPNIDCGDNVIVINATKAKFSGNKMETKEYFSHSGYFGSTKTHKMSNMLENNPEKLFKLATRGMLPKTKLGAKMLKNLKVYTNENHPHTAQVESNGKKVTLKKETIKKEIAKKETKPKDKDTK</sequence>
<dbReference type="SUPFAM" id="SSF52161">
    <property type="entry name" value="Ribosomal protein L13"/>
    <property type="match status" value="1"/>
</dbReference>
<dbReference type="HAMAP" id="MF_01366">
    <property type="entry name" value="Ribosomal_uL13"/>
    <property type="match status" value="1"/>
</dbReference>
<organism evidence="4">
    <name type="scientific">hydrothermal vent metagenome</name>
    <dbReference type="NCBI Taxonomy" id="652676"/>
    <lineage>
        <taxon>unclassified sequences</taxon>
        <taxon>metagenomes</taxon>
        <taxon>ecological metagenomes</taxon>
    </lineage>
</organism>
<dbReference type="GO" id="GO:0017148">
    <property type="term" value="P:negative regulation of translation"/>
    <property type="evidence" value="ECO:0007669"/>
    <property type="project" value="TreeGrafter"/>
</dbReference>
<dbReference type="GO" id="GO:0003735">
    <property type="term" value="F:structural constituent of ribosome"/>
    <property type="evidence" value="ECO:0007669"/>
    <property type="project" value="InterPro"/>
</dbReference>